<dbReference type="InterPro" id="IPR024072">
    <property type="entry name" value="DHFR-like_dom_sf"/>
</dbReference>
<dbReference type="Gene3D" id="3.40.430.10">
    <property type="entry name" value="Dihydrofolate Reductase, subunit A"/>
    <property type="match status" value="1"/>
</dbReference>
<evidence type="ECO:0000256" key="1">
    <source>
        <dbReference type="ARBA" id="ARBA00005104"/>
    </source>
</evidence>
<evidence type="ECO:0000256" key="3">
    <source>
        <dbReference type="ARBA" id="ARBA00023002"/>
    </source>
</evidence>
<keyword evidence="6" id="KW-1185">Reference proteome</keyword>
<organism evidence="5 6">
    <name type="scientific">Amycolatopsis minnesotensis</name>
    <dbReference type="NCBI Taxonomy" id="337894"/>
    <lineage>
        <taxon>Bacteria</taxon>
        <taxon>Bacillati</taxon>
        <taxon>Actinomycetota</taxon>
        <taxon>Actinomycetes</taxon>
        <taxon>Pseudonocardiales</taxon>
        <taxon>Pseudonocardiaceae</taxon>
        <taxon>Amycolatopsis</taxon>
    </lineage>
</organism>
<evidence type="ECO:0000256" key="2">
    <source>
        <dbReference type="ARBA" id="ARBA00022857"/>
    </source>
</evidence>
<name>A0ABP5DP80_9PSEU</name>
<accession>A0ABP5DP80</accession>
<dbReference type="InterPro" id="IPR002734">
    <property type="entry name" value="RibDG_C"/>
</dbReference>
<comment type="pathway">
    <text evidence="1">Cofactor biosynthesis; riboflavin biosynthesis.</text>
</comment>
<dbReference type="InterPro" id="IPR050765">
    <property type="entry name" value="Riboflavin_Biosynth_HTPR"/>
</dbReference>
<sequence length="256" mass="26814">MEAVWPFGLRVGHQLSDDDLEGIYSYPEDVEEPWVQVNFVASVDGVAAVDGVSAGLGHPADQRLFHLARDLADVILVGATTAVAEGYRGERPTAEGAARRRRLGLSVAPPIAVVTGTARFSPESPLVTDTVAPLIVITCASAAASRRAALISAGVDVIVAGDEHVDLRIAVAALGDRGLRRVDCEGGPRLFGDLVALDLVDQMCLTMSPMLAGGGARHVGGGAVSTPRALSLASVLTEDGLLFLRYRRRRDDENGG</sequence>
<dbReference type="Pfam" id="PF01872">
    <property type="entry name" value="RibD_C"/>
    <property type="match status" value="1"/>
</dbReference>
<dbReference type="SUPFAM" id="SSF53597">
    <property type="entry name" value="Dihydrofolate reductase-like"/>
    <property type="match status" value="1"/>
</dbReference>
<comment type="caution">
    <text evidence="5">The sequence shown here is derived from an EMBL/GenBank/DDBJ whole genome shotgun (WGS) entry which is preliminary data.</text>
</comment>
<evidence type="ECO:0000313" key="5">
    <source>
        <dbReference type="EMBL" id="GAA1983229.1"/>
    </source>
</evidence>
<dbReference type="RefSeq" id="WP_344429017.1">
    <property type="nucleotide sequence ID" value="NZ_BAAANN010000038.1"/>
</dbReference>
<keyword evidence="2" id="KW-0521">NADP</keyword>
<dbReference type="PANTHER" id="PTHR38011">
    <property type="entry name" value="DIHYDROFOLATE REDUCTASE FAMILY PROTEIN (AFU_ORTHOLOGUE AFUA_8G06820)"/>
    <property type="match status" value="1"/>
</dbReference>
<dbReference type="PANTHER" id="PTHR38011:SF7">
    <property type="entry name" value="2,5-DIAMINO-6-RIBOSYLAMINO-4(3H)-PYRIMIDINONE 5'-PHOSPHATE REDUCTASE"/>
    <property type="match status" value="1"/>
</dbReference>
<gene>
    <name evidence="5" type="ORF">GCM10009754_70420</name>
</gene>
<keyword evidence="3" id="KW-0560">Oxidoreductase</keyword>
<dbReference type="EMBL" id="BAAANN010000038">
    <property type="protein sequence ID" value="GAA1983229.1"/>
    <property type="molecule type" value="Genomic_DNA"/>
</dbReference>
<feature type="domain" description="Bacterial bifunctional deaminase-reductase C-terminal" evidence="4">
    <location>
        <begin position="33"/>
        <end position="235"/>
    </location>
</feature>
<reference evidence="6" key="1">
    <citation type="journal article" date="2019" name="Int. J. Syst. Evol. Microbiol.">
        <title>The Global Catalogue of Microorganisms (GCM) 10K type strain sequencing project: providing services to taxonomists for standard genome sequencing and annotation.</title>
        <authorList>
            <consortium name="The Broad Institute Genomics Platform"/>
            <consortium name="The Broad Institute Genome Sequencing Center for Infectious Disease"/>
            <person name="Wu L."/>
            <person name="Ma J."/>
        </authorList>
    </citation>
    <scope>NUCLEOTIDE SEQUENCE [LARGE SCALE GENOMIC DNA]</scope>
    <source>
        <strain evidence="6">JCM 14545</strain>
    </source>
</reference>
<proteinExistence type="predicted"/>
<evidence type="ECO:0000313" key="6">
    <source>
        <dbReference type="Proteomes" id="UP001501116"/>
    </source>
</evidence>
<dbReference type="Proteomes" id="UP001501116">
    <property type="component" value="Unassembled WGS sequence"/>
</dbReference>
<protein>
    <submittedName>
        <fullName evidence="5">Pyrimidine reductase family protein</fullName>
    </submittedName>
</protein>
<evidence type="ECO:0000259" key="4">
    <source>
        <dbReference type="Pfam" id="PF01872"/>
    </source>
</evidence>